<proteinExistence type="predicted"/>
<dbReference type="Proteomes" id="UP001052655">
    <property type="component" value="Unassembled WGS sequence"/>
</dbReference>
<dbReference type="InterPro" id="IPR051317">
    <property type="entry name" value="Gfo/Idh/MocA_oxidoreduct"/>
</dbReference>
<name>A0ABQ3QE59_9ACTN</name>
<dbReference type="RefSeq" id="WP_372478507.1">
    <property type="nucleotide sequence ID" value="NZ_BMTC01000028.1"/>
</dbReference>
<dbReference type="PANTHER" id="PTHR43708">
    <property type="entry name" value="CONSERVED EXPRESSED OXIDOREDUCTASE (EUROFUNG)"/>
    <property type="match status" value="1"/>
</dbReference>
<dbReference type="InterPro" id="IPR000683">
    <property type="entry name" value="Gfo/Idh/MocA-like_OxRdtase_N"/>
</dbReference>
<reference evidence="2" key="1">
    <citation type="submission" date="2024-05" db="EMBL/GenBank/DDBJ databases">
        <title>Whole genome shotgun sequence of Streptomyces daghestanicus NBRC 12762.</title>
        <authorList>
            <person name="Komaki H."/>
            <person name="Tamura T."/>
        </authorList>
    </citation>
    <scope>NUCLEOTIDE SEQUENCE</scope>
    <source>
        <strain evidence="2">NBRC 12762</strain>
    </source>
</reference>
<comment type="caution">
    <text evidence="2">The sequence shown here is derived from an EMBL/GenBank/DDBJ whole genome shotgun (WGS) entry which is preliminary data.</text>
</comment>
<feature type="domain" description="Gfo/Idh/MocA-like oxidoreductase N-terminal" evidence="1">
    <location>
        <begin position="4"/>
        <end position="63"/>
    </location>
</feature>
<protein>
    <recommendedName>
        <fullName evidence="1">Gfo/Idh/MocA-like oxidoreductase N-terminal domain-containing protein</fullName>
    </recommendedName>
</protein>
<sequence>MLADDLDAVFVLTPDDAHTEPALFFPQAGVAVFVEKPLAVDLADCDRVLDTAARSRARLRVGHNLRHPPVLRRMRRLVDDGAIGRVRAVWCRHFVGHGGDHAF</sequence>
<dbReference type="Pfam" id="PF01408">
    <property type="entry name" value="GFO_IDH_MocA"/>
    <property type="match status" value="1"/>
</dbReference>
<evidence type="ECO:0000313" key="2">
    <source>
        <dbReference type="EMBL" id="GHI35524.1"/>
    </source>
</evidence>
<dbReference type="Gene3D" id="3.30.360.10">
    <property type="entry name" value="Dihydrodipicolinate Reductase, domain 2"/>
    <property type="match status" value="1"/>
</dbReference>
<organism evidence="2 3">
    <name type="scientific">Streptomyces daghestanicus</name>
    <dbReference type="NCBI Taxonomy" id="66885"/>
    <lineage>
        <taxon>Bacteria</taxon>
        <taxon>Bacillati</taxon>
        <taxon>Actinomycetota</taxon>
        <taxon>Actinomycetes</taxon>
        <taxon>Kitasatosporales</taxon>
        <taxon>Streptomycetaceae</taxon>
        <taxon>Streptomyces</taxon>
    </lineage>
</organism>
<dbReference type="EMBL" id="BNDX01000018">
    <property type="protein sequence ID" value="GHI35524.1"/>
    <property type="molecule type" value="Genomic_DNA"/>
</dbReference>
<evidence type="ECO:0000313" key="3">
    <source>
        <dbReference type="Proteomes" id="UP001052655"/>
    </source>
</evidence>
<dbReference type="SUPFAM" id="SSF51735">
    <property type="entry name" value="NAD(P)-binding Rossmann-fold domains"/>
    <property type="match status" value="1"/>
</dbReference>
<dbReference type="InterPro" id="IPR036291">
    <property type="entry name" value="NAD(P)-bd_dom_sf"/>
</dbReference>
<dbReference type="PANTHER" id="PTHR43708:SF8">
    <property type="entry name" value="OXIDOREDUCTASE"/>
    <property type="match status" value="1"/>
</dbReference>
<accession>A0ABQ3QE59</accession>
<keyword evidence="3" id="KW-1185">Reference proteome</keyword>
<evidence type="ECO:0000259" key="1">
    <source>
        <dbReference type="Pfam" id="PF01408"/>
    </source>
</evidence>
<dbReference type="Gene3D" id="3.40.50.720">
    <property type="entry name" value="NAD(P)-binding Rossmann-like Domain"/>
    <property type="match status" value="1"/>
</dbReference>
<gene>
    <name evidence="2" type="ORF">Sdagh_72540</name>
</gene>